<dbReference type="SMART" id="SM00849">
    <property type="entry name" value="Lactamase_B"/>
    <property type="match status" value="1"/>
</dbReference>
<keyword evidence="1" id="KW-0862">Zinc</keyword>
<feature type="domain" description="Metallo-beta-lactamase" evidence="2">
    <location>
        <begin position="18"/>
        <end position="211"/>
    </location>
</feature>
<dbReference type="OrthoDB" id="9794898at2"/>
<sequence>MKVTVVGFWGGYPEANEATSGYLFQEKGFNLLVDCGSAVLSQLQNFVSLSDLDAVILSHYHHDHIADIGPLQYARQITGMLQKSNKILPIYGHSLDTKEFDRLTHLNVTKGISYDPDQSISIGPFTITFLKTDHPVDCFAMRFTSGHKTVVYTADSSFKNEFIPFSQNADLLICECNMYANEDGKKFGHMNSHEAATIAKEANVKELLLTHLPHKGNHEELIEEAKTIFNGSIKLAKTGLSLHID</sequence>
<dbReference type="InterPro" id="IPR036866">
    <property type="entry name" value="RibonucZ/Hydroxyglut_hydro"/>
</dbReference>
<name>A0A161ZUW4_9BACI</name>
<reference evidence="3 4" key="1">
    <citation type="submission" date="2016-04" db="EMBL/GenBank/DDBJ databases">
        <title>Draft genome sequence of Aeribacillus pallidus 8m3 from petroleum reservoir.</title>
        <authorList>
            <person name="Poltaraus A.B."/>
            <person name="Nazina T.N."/>
            <person name="Tourova T.P."/>
            <person name="Malakho S.M."/>
            <person name="Korshunova A.V."/>
            <person name="Sokolova D.S."/>
        </authorList>
    </citation>
    <scope>NUCLEOTIDE SEQUENCE [LARGE SCALE GENOMIC DNA]</scope>
    <source>
        <strain evidence="3 4">8m3</strain>
    </source>
</reference>
<evidence type="ECO:0000259" key="2">
    <source>
        <dbReference type="SMART" id="SM00849"/>
    </source>
</evidence>
<dbReference type="EMBL" id="LWBR01000013">
    <property type="protein sequence ID" value="KZN97067.1"/>
    <property type="molecule type" value="Genomic_DNA"/>
</dbReference>
<dbReference type="Gene3D" id="3.60.15.10">
    <property type="entry name" value="Ribonuclease Z/Hydroxyacylglutathione hydrolase-like"/>
    <property type="match status" value="1"/>
</dbReference>
<dbReference type="AlphaFoldDB" id="A0A161ZUW4"/>
<keyword evidence="4" id="KW-1185">Reference proteome</keyword>
<organism evidence="3 4">
    <name type="scientific">Aeribacillus pallidus</name>
    <dbReference type="NCBI Taxonomy" id="33936"/>
    <lineage>
        <taxon>Bacteria</taxon>
        <taxon>Bacillati</taxon>
        <taxon>Bacillota</taxon>
        <taxon>Bacilli</taxon>
        <taxon>Bacillales</taxon>
        <taxon>Bacillaceae</taxon>
        <taxon>Aeribacillus</taxon>
    </lineage>
</organism>
<evidence type="ECO:0000313" key="4">
    <source>
        <dbReference type="Proteomes" id="UP000076476"/>
    </source>
</evidence>
<dbReference type="InterPro" id="IPR001279">
    <property type="entry name" value="Metallo-B-lactamas"/>
</dbReference>
<dbReference type="GO" id="GO:0042781">
    <property type="term" value="F:3'-tRNA processing endoribonuclease activity"/>
    <property type="evidence" value="ECO:0007669"/>
    <property type="project" value="TreeGrafter"/>
</dbReference>
<dbReference type="PANTHER" id="PTHR46018">
    <property type="entry name" value="ZINC PHOSPHODIESTERASE ELAC PROTEIN 1"/>
    <property type="match status" value="1"/>
</dbReference>
<evidence type="ECO:0000256" key="1">
    <source>
        <dbReference type="ARBA" id="ARBA00022833"/>
    </source>
</evidence>
<proteinExistence type="predicted"/>
<dbReference type="Pfam" id="PF12706">
    <property type="entry name" value="Lactamase_B_2"/>
    <property type="match status" value="1"/>
</dbReference>
<dbReference type="STRING" id="33936.AZI98_05745"/>
<evidence type="ECO:0000313" key="3">
    <source>
        <dbReference type="EMBL" id="KZN97067.1"/>
    </source>
</evidence>
<comment type="caution">
    <text evidence="3">The sequence shown here is derived from an EMBL/GenBank/DDBJ whole genome shotgun (WGS) entry which is preliminary data.</text>
</comment>
<dbReference type="GeneID" id="301127163"/>
<dbReference type="SUPFAM" id="SSF56281">
    <property type="entry name" value="Metallo-hydrolase/oxidoreductase"/>
    <property type="match status" value="1"/>
</dbReference>
<accession>A0A161ZUW4</accession>
<dbReference type="RefSeq" id="WP_063387324.1">
    <property type="nucleotide sequence ID" value="NZ_LWBR01000013.1"/>
</dbReference>
<gene>
    <name evidence="3" type="ORF">AZI98_05745</name>
</gene>
<protein>
    <recommendedName>
        <fullName evidence="2">Metallo-beta-lactamase domain-containing protein</fullName>
    </recommendedName>
</protein>
<dbReference type="Proteomes" id="UP000076476">
    <property type="component" value="Unassembled WGS sequence"/>
</dbReference>
<dbReference type="PANTHER" id="PTHR46018:SF4">
    <property type="entry name" value="METALLO-HYDROLASE YHFI-RELATED"/>
    <property type="match status" value="1"/>
</dbReference>
<dbReference type="CDD" id="cd07716">
    <property type="entry name" value="RNaseZ_short-form-like_MBL-fold"/>
    <property type="match status" value="1"/>
</dbReference>